<protein>
    <submittedName>
        <fullName evidence="7">Meteorin-like protein</fullName>
    </submittedName>
</protein>
<evidence type="ECO:0000313" key="8">
    <source>
        <dbReference type="Proteomes" id="UP000285301"/>
    </source>
</evidence>
<proteinExistence type="inferred from homology"/>
<reference evidence="7 8" key="1">
    <citation type="journal article" date="2018" name="Gigascience">
        <title>Genomes of trombidid mites reveal novel predicted allergens and laterally-transferred genes associated with secondary metabolism.</title>
        <authorList>
            <person name="Dong X."/>
            <person name="Chaisiri K."/>
            <person name="Xia D."/>
            <person name="Armstrong S.D."/>
            <person name="Fang Y."/>
            <person name="Donnelly M.J."/>
            <person name="Kadowaki T."/>
            <person name="McGarry J.W."/>
            <person name="Darby A.C."/>
            <person name="Makepeace B.L."/>
        </authorList>
    </citation>
    <scope>NUCLEOTIDE SEQUENCE [LARGE SCALE GENOMIC DNA]</scope>
    <source>
        <strain evidence="7">UoL-WK</strain>
    </source>
</reference>
<evidence type="ECO:0000256" key="4">
    <source>
        <dbReference type="ARBA" id="ARBA00022729"/>
    </source>
</evidence>
<evidence type="ECO:0000256" key="1">
    <source>
        <dbReference type="ARBA" id="ARBA00004613"/>
    </source>
</evidence>
<dbReference type="GO" id="GO:0005615">
    <property type="term" value="C:extracellular space"/>
    <property type="evidence" value="ECO:0007669"/>
    <property type="project" value="TreeGrafter"/>
</dbReference>
<name>A0A3S3NL00_9ACAR</name>
<dbReference type="InterPro" id="IPR051998">
    <property type="entry name" value="Meteorin-like"/>
</dbReference>
<evidence type="ECO:0000256" key="3">
    <source>
        <dbReference type="ARBA" id="ARBA00022525"/>
    </source>
</evidence>
<comment type="similarity">
    <text evidence="2">Belongs to the meteorin family.</text>
</comment>
<dbReference type="OrthoDB" id="6092325at2759"/>
<dbReference type="PANTHER" id="PTHR28593">
    <property type="entry name" value="METEORIN-LIKE PROTEIN"/>
    <property type="match status" value="1"/>
</dbReference>
<keyword evidence="3" id="KW-0964">Secreted</keyword>
<accession>A0A3S3NL00</accession>
<dbReference type="Proteomes" id="UP000285301">
    <property type="component" value="Unassembled WGS sequence"/>
</dbReference>
<evidence type="ECO:0000313" key="7">
    <source>
        <dbReference type="EMBL" id="RWS01472.1"/>
    </source>
</evidence>
<dbReference type="AlphaFoldDB" id="A0A3S3NL00"/>
<evidence type="ECO:0000256" key="5">
    <source>
        <dbReference type="ARBA" id="ARBA00023157"/>
    </source>
</evidence>
<dbReference type="PANTHER" id="PTHR28593:SF3">
    <property type="entry name" value="METEORIN-LIKE PROTEIN"/>
    <property type="match status" value="1"/>
</dbReference>
<comment type="caution">
    <text evidence="7">The sequence shown here is derived from an EMBL/GenBank/DDBJ whole genome shotgun (WGS) entry which is preliminary data.</text>
</comment>
<feature type="signal peptide" evidence="6">
    <location>
        <begin position="1"/>
        <end position="21"/>
    </location>
</feature>
<gene>
    <name evidence="7" type="ORF">B4U79_14321</name>
</gene>
<comment type="subcellular location">
    <subcellularLocation>
        <location evidence="1">Secreted</location>
    </subcellularLocation>
</comment>
<sequence>MSTIFAFVLSLSLTCFKLSAAKDGVDTCDWEGSGLRDSVIPIDLRCTRGYVKWHYPDGGLRITLTVGTSSGNDFRGYFRIEHNTSSFVIIYVEGFRKLHRLYSRDDGMHPNLVRSFVSHNGKAVIYMESKSNLSSLTNDYLKMSYFLVPVRSDRDLHSDDFECRPCSDQETLDMYCESEIVLEGAISSINNIDELQVSELTVKPTIVHKDLYRKSRLKNRTTHKAKYLFNHPLKCNAKAGLGSKLLIIGQWMLGNPVIRCAPTLTQWKRIRSEARLKNSPKTQCIAAD</sequence>
<dbReference type="STRING" id="1965070.A0A3S3NL00"/>
<dbReference type="GO" id="GO:0005179">
    <property type="term" value="F:hormone activity"/>
    <property type="evidence" value="ECO:0007669"/>
    <property type="project" value="TreeGrafter"/>
</dbReference>
<evidence type="ECO:0000256" key="2">
    <source>
        <dbReference type="ARBA" id="ARBA00005669"/>
    </source>
</evidence>
<keyword evidence="8" id="KW-1185">Reference proteome</keyword>
<evidence type="ECO:0000256" key="6">
    <source>
        <dbReference type="SAM" id="SignalP"/>
    </source>
</evidence>
<keyword evidence="4 6" id="KW-0732">Signal</keyword>
<keyword evidence="5" id="KW-1015">Disulfide bond</keyword>
<dbReference type="EMBL" id="NCKU01009144">
    <property type="protein sequence ID" value="RWS01472.1"/>
    <property type="molecule type" value="Genomic_DNA"/>
</dbReference>
<feature type="chain" id="PRO_5018573631" evidence="6">
    <location>
        <begin position="22"/>
        <end position="288"/>
    </location>
</feature>
<organism evidence="7 8">
    <name type="scientific">Dinothrombium tinctorium</name>
    <dbReference type="NCBI Taxonomy" id="1965070"/>
    <lineage>
        <taxon>Eukaryota</taxon>
        <taxon>Metazoa</taxon>
        <taxon>Ecdysozoa</taxon>
        <taxon>Arthropoda</taxon>
        <taxon>Chelicerata</taxon>
        <taxon>Arachnida</taxon>
        <taxon>Acari</taxon>
        <taxon>Acariformes</taxon>
        <taxon>Trombidiformes</taxon>
        <taxon>Prostigmata</taxon>
        <taxon>Anystina</taxon>
        <taxon>Parasitengona</taxon>
        <taxon>Trombidioidea</taxon>
        <taxon>Trombidiidae</taxon>
        <taxon>Dinothrombium</taxon>
    </lineage>
</organism>